<evidence type="ECO:0000313" key="15">
    <source>
        <dbReference type="EMBL" id="RIE10823.1"/>
    </source>
</evidence>
<evidence type="ECO:0000256" key="10">
    <source>
        <dbReference type="ARBA" id="ARBA00034078"/>
    </source>
</evidence>
<evidence type="ECO:0000256" key="4">
    <source>
        <dbReference type="ARBA" id="ARBA00022714"/>
    </source>
</evidence>
<comment type="caution">
    <text evidence="14">The sequence shown here is derived from an EMBL/GenBank/DDBJ whole genome shotgun (WGS) entry which is preliminary data.</text>
</comment>
<feature type="binding site" evidence="12">
    <location>
        <position position="215"/>
    </location>
    <ligand>
        <name>[2Fe-2S] cluster</name>
        <dbReference type="ChEBI" id="CHEBI:190135"/>
    </ligand>
</feature>
<evidence type="ECO:0000256" key="12">
    <source>
        <dbReference type="PIRSR" id="PIRSR006816-2"/>
    </source>
</evidence>
<dbReference type="PANTHER" id="PTHR43513">
    <property type="entry name" value="DIHYDROOROTATE DEHYDROGENASE B (NAD(+)), ELECTRON TRANSFER SUBUNIT"/>
    <property type="match status" value="1"/>
</dbReference>
<evidence type="ECO:0000256" key="3">
    <source>
        <dbReference type="ARBA" id="ARBA00022630"/>
    </source>
</evidence>
<comment type="similarity">
    <text evidence="1">Belongs to the PyrK family.</text>
</comment>
<dbReference type="InterPro" id="IPR019480">
    <property type="entry name" value="Dihydroorotate_DH_Fe-S-bd"/>
</dbReference>
<dbReference type="InterPro" id="IPR017927">
    <property type="entry name" value="FAD-bd_FR_type"/>
</dbReference>
<keyword evidence="8 12" id="KW-0408">Iron</keyword>
<keyword evidence="5 12" id="KW-0479">Metal-binding</keyword>
<feature type="binding site" evidence="11">
    <location>
        <begin position="54"/>
        <end position="57"/>
    </location>
    <ligand>
        <name>FAD</name>
        <dbReference type="ChEBI" id="CHEBI:57692"/>
    </ligand>
</feature>
<dbReference type="GO" id="GO:0046872">
    <property type="term" value="F:metal ion binding"/>
    <property type="evidence" value="ECO:0007669"/>
    <property type="project" value="UniProtKB-KW"/>
</dbReference>
<dbReference type="NCBIfam" id="NF000798">
    <property type="entry name" value="PRK00054.1-3"/>
    <property type="match status" value="1"/>
</dbReference>
<evidence type="ECO:0000259" key="13">
    <source>
        <dbReference type="PROSITE" id="PS51384"/>
    </source>
</evidence>
<evidence type="ECO:0000313" key="17">
    <source>
        <dbReference type="Proteomes" id="UP000266489"/>
    </source>
</evidence>
<proteinExistence type="inferred from homology"/>
<keyword evidence="2" id="KW-0813">Transport</keyword>
<dbReference type="SUPFAM" id="SSF52343">
    <property type="entry name" value="Ferredoxin reductase-like, C-terminal NADP-linked domain"/>
    <property type="match status" value="1"/>
</dbReference>
<sequence>MTNLSPAYVEGTTVLSQERLTEDVYRLTVATTTGGAPGQFYMVRAWEREPLLARPLSVHSVDEDTVSFLYQVRGRGTELLAHLEQGGTVALTGPLGHGFHTEELCGRIAIVTGGIGIAPMFCLARTLPSGDVTVIAGFKSAPYAVAQFVNLGVDVRIATEDGCDGTRGFCTEIFDPHIYDMVVTCGPMSMMARVAHLCAEASVPCQASLEAHMACGVGACLVCSCATVLGNQRVCADGPVFDATEVIWHA</sequence>
<dbReference type="InterPro" id="IPR012165">
    <property type="entry name" value="Cyt_c3_hydrogenase_gsu"/>
</dbReference>
<dbReference type="InterPro" id="IPR037117">
    <property type="entry name" value="Dihydroorotate_DH_ele_sf"/>
</dbReference>
<reference evidence="16 17" key="1">
    <citation type="submission" date="2018-09" db="EMBL/GenBank/DDBJ databases">
        <title>Discovery and Ecogenomic Context for Candidatus Cryosericales, a Global Caldiserica Order Active in Thawing Permafrost.</title>
        <authorList>
            <person name="Martinez M.A."/>
            <person name="Woodcroft B.J."/>
            <person name="Ignacio Espinoza J.C."/>
            <person name="Zayed A."/>
            <person name="Singleton C.M."/>
            <person name="Boyd J."/>
            <person name="Li Y.-F."/>
            <person name="Purvine S."/>
            <person name="Maughan H."/>
            <person name="Hodgkins S.B."/>
            <person name="Anderson D."/>
            <person name="Sederholm M."/>
            <person name="Temperton B."/>
            <person name="Saleska S.R."/>
            <person name="Tyson G.W."/>
            <person name="Rich V.I."/>
        </authorList>
    </citation>
    <scope>NUCLEOTIDE SEQUENCE [LARGE SCALE GENOMIC DNA]</scope>
    <source>
        <strain evidence="14 17">SMC5</strain>
        <strain evidence="15 16">SMC6</strain>
    </source>
</reference>
<dbReference type="Gene3D" id="2.40.30.10">
    <property type="entry name" value="Translation factors"/>
    <property type="match status" value="1"/>
</dbReference>
<evidence type="ECO:0000313" key="16">
    <source>
        <dbReference type="Proteomes" id="UP000266260"/>
    </source>
</evidence>
<accession>A0A398D8B2</accession>
<comment type="cofactor">
    <cofactor evidence="10">
        <name>[2Fe-2S] cluster</name>
        <dbReference type="ChEBI" id="CHEBI:190135"/>
    </cofactor>
</comment>
<evidence type="ECO:0000313" key="14">
    <source>
        <dbReference type="EMBL" id="RIE10465.1"/>
    </source>
</evidence>
<accession>A0A398D656</accession>
<dbReference type="Proteomes" id="UP000266489">
    <property type="component" value="Unassembled WGS sequence"/>
</dbReference>
<protein>
    <submittedName>
        <fullName evidence="14">Dihydroorotate dehydrogenase electron transfer subunit</fullName>
    </submittedName>
</protein>
<dbReference type="Gene3D" id="2.10.240.10">
    <property type="entry name" value="Dihydroorotate dehydrogenase, electron transfer subunit"/>
    <property type="match status" value="1"/>
</dbReference>
<keyword evidence="9 12" id="KW-0411">Iron-sulfur</keyword>
<keyword evidence="3 11" id="KW-0285">Flavoprotein</keyword>
<gene>
    <name evidence="14" type="ORF">SMC5_05895</name>
    <name evidence="15" type="ORF">SMC6_00615</name>
</gene>
<dbReference type="GO" id="GO:0016491">
    <property type="term" value="F:oxidoreductase activity"/>
    <property type="evidence" value="ECO:0007669"/>
    <property type="project" value="InterPro"/>
</dbReference>
<dbReference type="EMBL" id="QXIT01000013">
    <property type="protein sequence ID" value="RIE10823.1"/>
    <property type="molecule type" value="Genomic_DNA"/>
</dbReference>
<dbReference type="Proteomes" id="UP000266260">
    <property type="component" value="Unassembled WGS sequence"/>
</dbReference>
<evidence type="ECO:0000256" key="9">
    <source>
        <dbReference type="ARBA" id="ARBA00023014"/>
    </source>
</evidence>
<feature type="binding site" evidence="12">
    <location>
        <position position="220"/>
    </location>
    <ligand>
        <name>[2Fe-2S] cluster</name>
        <dbReference type="ChEBI" id="CHEBI:190135"/>
    </ligand>
</feature>
<evidence type="ECO:0000256" key="6">
    <source>
        <dbReference type="ARBA" id="ARBA00022827"/>
    </source>
</evidence>
<dbReference type="RefSeq" id="WP_119119975.1">
    <property type="nucleotide sequence ID" value="NZ_QXIT01000013.1"/>
</dbReference>
<dbReference type="CDD" id="cd06218">
    <property type="entry name" value="DHOD_e_trans"/>
    <property type="match status" value="1"/>
</dbReference>
<name>A0A398D656_9BACT</name>
<evidence type="ECO:0000256" key="7">
    <source>
        <dbReference type="ARBA" id="ARBA00022982"/>
    </source>
</evidence>
<evidence type="ECO:0000256" key="1">
    <source>
        <dbReference type="ARBA" id="ARBA00006422"/>
    </source>
</evidence>
<dbReference type="InterPro" id="IPR017938">
    <property type="entry name" value="Riboflavin_synthase-like_b-brl"/>
</dbReference>
<feature type="domain" description="FAD-binding FR-type" evidence="13">
    <location>
        <begin position="7"/>
        <end position="101"/>
    </location>
</feature>
<keyword evidence="7" id="KW-0249">Electron transport</keyword>
<evidence type="ECO:0000256" key="5">
    <source>
        <dbReference type="ARBA" id="ARBA00022723"/>
    </source>
</evidence>
<keyword evidence="4 12" id="KW-0001">2Fe-2S</keyword>
<dbReference type="SUPFAM" id="SSF63380">
    <property type="entry name" value="Riboflavin synthase domain-like"/>
    <property type="match status" value="1"/>
</dbReference>
<dbReference type="PANTHER" id="PTHR43513:SF3">
    <property type="entry name" value="DIHYDROOROTATE DEHYDROGENASE B (NAD(+)), ELECTRON TRANSFER SUBUNIT-RELATED"/>
    <property type="match status" value="1"/>
</dbReference>
<comment type="cofactor">
    <cofactor evidence="12">
        <name>[2Fe-2S] cluster</name>
        <dbReference type="ChEBI" id="CHEBI:190135"/>
    </cofactor>
    <text evidence="12">Binds 1 [2Fe-2S] cluster per subunit.</text>
</comment>
<dbReference type="GO" id="GO:0050660">
    <property type="term" value="F:flavin adenine dinucleotide binding"/>
    <property type="evidence" value="ECO:0007669"/>
    <property type="project" value="InterPro"/>
</dbReference>
<comment type="cofactor">
    <cofactor evidence="11">
        <name>FAD</name>
        <dbReference type="ChEBI" id="CHEBI:57692"/>
    </cofactor>
    <text evidence="11">Binds 1 FAD per subunit.</text>
</comment>
<dbReference type="InterPro" id="IPR050353">
    <property type="entry name" value="PyrK_electron_transfer"/>
</dbReference>
<dbReference type="OrthoDB" id="9789468at2"/>
<evidence type="ECO:0000256" key="11">
    <source>
        <dbReference type="PIRSR" id="PIRSR006816-1"/>
    </source>
</evidence>
<feature type="binding site" evidence="11">
    <location>
        <begin position="76"/>
        <end position="77"/>
    </location>
    <ligand>
        <name>FAD</name>
        <dbReference type="ChEBI" id="CHEBI:57692"/>
    </ligand>
</feature>
<dbReference type="Gene3D" id="3.40.50.80">
    <property type="entry name" value="Nucleotide-binding domain of ferredoxin-NADP reductase (FNR) module"/>
    <property type="match status" value="1"/>
</dbReference>
<dbReference type="PROSITE" id="PS51384">
    <property type="entry name" value="FAD_FR"/>
    <property type="match status" value="1"/>
</dbReference>
<organism evidence="14 17">
    <name type="scientific">Candidatus Cryosericum odellii</name>
    <dbReference type="NCBI Taxonomy" id="2290917"/>
    <lineage>
        <taxon>Bacteria</taxon>
        <taxon>Pseudomonadati</taxon>
        <taxon>Caldisericota/Cryosericota group</taxon>
        <taxon>Candidatus Cryosericota</taxon>
        <taxon>Candidatus Cryosericia</taxon>
        <taxon>Candidatus Cryosericales</taxon>
        <taxon>Candidatus Cryosericaceae</taxon>
        <taxon>Candidatus Cryosericum</taxon>
    </lineage>
</organism>
<dbReference type="InterPro" id="IPR039261">
    <property type="entry name" value="FNR_nucleotide-bd"/>
</dbReference>
<dbReference type="EMBL" id="QXIU01000142">
    <property type="protein sequence ID" value="RIE10465.1"/>
    <property type="molecule type" value="Genomic_DNA"/>
</dbReference>
<dbReference type="GO" id="GO:0051537">
    <property type="term" value="F:2 iron, 2 sulfur cluster binding"/>
    <property type="evidence" value="ECO:0007669"/>
    <property type="project" value="UniProtKB-KW"/>
</dbReference>
<feature type="binding site" evidence="12">
    <location>
        <position position="223"/>
    </location>
    <ligand>
        <name>[2Fe-2S] cluster</name>
        <dbReference type="ChEBI" id="CHEBI:190135"/>
    </ligand>
</feature>
<feature type="binding site" evidence="11">
    <location>
        <begin position="69"/>
        <end position="71"/>
    </location>
    <ligand>
        <name>FAD</name>
        <dbReference type="ChEBI" id="CHEBI:57692"/>
    </ligand>
</feature>
<dbReference type="Pfam" id="PF10418">
    <property type="entry name" value="DHODB_Fe-S_bind"/>
    <property type="match status" value="1"/>
</dbReference>
<keyword evidence="16" id="KW-1185">Reference proteome</keyword>
<keyword evidence="6 11" id="KW-0274">FAD</keyword>
<evidence type="ECO:0000256" key="8">
    <source>
        <dbReference type="ARBA" id="ARBA00023004"/>
    </source>
</evidence>
<dbReference type="PIRSF" id="PIRSF006816">
    <property type="entry name" value="Cyc3_hyd_g"/>
    <property type="match status" value="1"/>
</dbReference>
<dbReference type="GO" id="GO:0006221">
    <property type="term" value="P:pyrimidine nucleotide biosynthetic process"/>
    <property type="evidence" value="ECO:0007669"/>
    <property type="project" value="InterPro"/>
</dbReference>
<dbReference type="AlphaFoldDB" id="A0A398D656"/>
<feature type="binding site" evidence="12">
    <location>
        <position position="235"/>
    </location>
    <ligand>
        <name>[2Fe-2S] cluster</name>
        <dbReference type="ChEBI" id="CHEBI:190135"/>
    </ligand>
</feature>
<evidence type="ECO:0000256" key="2">
    <source>
        <dbReference type="ARBA" id="ARBA00022448"/>
    </source>
</evidence>